<dbReference type="InterPro" id="IPR003740">
    <property type="entry name" value="YitT"/>
</dbReference>
<evidence type="ECO:0000256" key="1">
    <source>
        <dbReference type="ARBA" id="ARBA00004651"/>
    </source>
</evidence>
<evidence type="ECO:0000256" key="4">
    <source>
        <dbReference type="ARBA" id="ARBA00022989"/>
    </source>
</evidence>
<evidence type="ECO:0000256" key="5">
    <source>
        <dbReference type="ARBA" id="ARBA00023136"/>
    </source>
</evidence>
<keyword evidence="5 6" id="KW-0472">Membrane</keyword>
<dbReference type="AlphaFoldDB" id="M2PAP0"/>
<feature type="domain" description="DUF2179" evidence="7">
    <location>
        <begin position="229"/>
        <end position="283"/>
    </location>
</feature>
<evidence type="ECO:0000256" key="2">
    <source>
        <dbReference type="ARBA" id="ARBA00022475"/>
    </source>
</evidence>
<protein>
    <recommendedName>
        <fullName evidence="7">DUF2179 domain-containing protein</fullName>
    </recommendedName>
</protein>
<feature type="transmembrane region" description="Helical" evidence="6">
    <location>
        <begin position="14"/>
        <end position="35"/>
    </location>
</feature>
<gene>
    <name evidence="8" type="ORF">HMPREF9943_00214</name>
</gene>
<dbReference type="PATRIC" id="fig|999415.3.peg.214"/>
<feature type="transmembrane region" description="Helical" evidence="6">
    <location>
        <begin position="89"/>
        <end position="110"/>
    </location>
</feature>
<evidence type="ECO:0000256" key="3">
    <source>
        <dbReference type="ARBA" id="ARBA00022692"/>
    </source>
</evidence>
<dbReference type="Proteomes" id="UP000011758">
    <property type="component" value="Unassembled WGS sequence"/>
</dbReference>
<evidence type="ECO:0000256" key="6">
    <source>
        <dbReference type="SAM" id="Phobius"/>
    </source>
</evidence>
<dbReference type="InterPro" id="IPR019264">
    <property type="entry name" value="DUF2179"/>
</dbReference>
<dbReference type="Pfam" id="PF02588">
    <property type="entry name" value="YitT_membrane"/>
    <property type="match status" value="1"/>
</dbReference>
<keyword evidence="9" id="KW-1185">Reference proteome</keyword>
<accession>M2PAP0</accession>
<keyword evidence="4 6" id="KW-1133">Transmembrane helix</keyword>
<evidence type="ECO:0000313" key="8">
    <source>
        <dbReference type="EMBL" id="EMD17427.1"/>
    </source>
</evidence>
<dbReference type="STRING" id="999415.HMPREF9943_00214"/>
<keyword evidence="3 6" id="KW-0812">Transmembrane</keyword>
<evidence type="ECO:0000313" key="9">
    <source>
        <dbReference type="Proteomes" id="UP000011758"/>
    </source>
</evidence>
<dbReference type="PIRSF" id="PIRSF006483">
    <property type="entry name" value="Membrane_protein_YitT"/>
    <property type="match status" value="1"/>
</dbReference>
<dbReference type="OrthoDB" id="9779786at2"/>
<comment type="subcellular location">
    <subcellularLocation>
        <location evidence="1">Cell membrane</location>
        <topology evidence="1">Multi-pass membrane protein</topology>
    </subcellularLocation>
</comment>
<dbReference type="InterPro" id="IPR015867">
    <property type="entry name" value="N-reg_PII/ATP_PRibTrfase_C"/>
</dbReference>
<dbReference type="CDD" id="cd16380">
    <property type="entry name" value="YitT_C"/>
    <property type="match status" value="1"/>
</dbReference>
<dbReference type="eggNOG" id="COG1284">
    <property type="taxonomic scope" value="Bacteria"/>
</dbReference>
<proteinExistence type="predicted"/>
<dbReference type="GO" id="GO:0005886">
    <property type="term" value="C:plasma membrane"/>
    <property type="evidence" value="ECO:0007669"/>
    <property type="project" value="UniProtKB-SubCell"/>
</dbReference>
<dbReference type="Pfam" id="PF10035">
    <property type="entry name" value="DUF2179"/>
    <property type="match status" value="1"/>
</dbReference>
<name>M2PAP0_9FIRM</name>
<dbReference type="EMBL" id="AGEJ01000005">
    <property type="protein sequence ID" value="EMD17427.1"/>
    <property type="molecule type" value="Genomic_DNA"/>
</dbReference>
<dbReference type="InterPro" id="IPR051461">
    <property type="entry name" value="UPF0750_membrane"/>
</dbReference>
<dbReference type="BioCyc" id="ECAT999415-HMP:GTTI-223-MONOMER"/>
<feature type="transmembrane region" description="Helical" evidence="6">
    <location>
        <begin position="116"/>
        <end position="136"/>
    </location>
</feature>
<dbReference type="Gene3D" id="3.30.70.120">
    <property type="match status" value="1"/>
</dbReference>
<keyword evidence="2" id="KW-1003">Cell membrane</keyword>
<dbReference type="PANTHER" id="PTHR33545">
    <property type="entry name" value="UPF0750 MEMBRANE PROTEIN YITT-RELATED"/>
    <property type="match status" value="1"/>
</dbReference>
<reference evidence="8 9" key="1">
    <citation type="submission" date="2013-02" db="EMBL/GenBank/DDBJ databases">
        <title>The Genome Sequence of Lactobacillus catenaformis F0143.</title>
        <authorList>
            <consortium name="The Broad Institute Genome Sequencing Platform"/>
            <person name="Earl A."/>
            <person name="Ward D."/>
            <person name="Feldgarden M."/>
            <person name="Gevers D."/>
            <person name="Izard J."/>
            <person name="Blanton J.M."/>
            <person name="Mathney J."/>
            <person name="Dewhirst F.E."/>
            <person name="Young S.K."/>
            <person name="Zeng Q."/>
            <person name="Gargeya S."/>
            <person name="Fitzgerald M."/>
            <person name="Haas B."/>
            <person name="Abouelleil A."/>
            <person name="Alvarado L."/>
            <person name="Arachchi H.M."/>
            <person name="Berlin A."/>
            <person name="Chapman S.B."/>
            <person name="Gearin G."/>
            <person name="Goldberg J."/>
            <person name="Griggs A."/>
            <person name="Gujja S."/>
            <person name="Hansen M."/>
            <person name="Heiman D."/>
            <person name="Howarth C."/>
            <person name="Larimer J."/>
            <person name="Lui A."/>
            <person name="MacDonald P.J.P."/>
            <person name="McCowen C."/>
            <person name="Montmayeur A."/>
            <person name="Murphy C."/>
            <person name="Neiman D."/>
            <person name="Pearson M."/>
            <person name="Priest M."/>
            <person name="Roberts A."/>
            <person name="Saif S."/>
            <person name="Shea T."/>
            <person name="Sisk P."/>
            <person name="Stolte C."/>
            <person name="Sykes S."/>
            <person name="Wortman J."/>
            <person name="Nusbaum C."/>
            <person name="Birren B."/>
        </authorList>
    </citation>
    <scope>NUCLEOTIDE SEQUENCE [LARGE SCALE GENOMIC DNA]</scope>
    <source>
        <strain evidence="8 9">OT 569</strain>
    </source>
</reference>
<comment type="caution">
    <text evidence="8">The sequence shown here is derived from an EMBL/GenBank/DDBJ whole genome shotgun (WGS) entry which is preliminary data.</text>
</comment>
<feature type="transmembrane region" description="Helical" evidence="6">
    <location>
        <begin position="157"/>
        <end position="178"/>
    </location>
</feature>
<organism evidence="8 9">
    <name type="scientific">Eggerthia catenaformis OT 569 = DSM 20559</name>
    <dbReference type="NCBI Taxonomy" id="999415"/>
    <lineage>
        <taxon>Bacteria</taxon>
        <taxon>Bacillati</taxon>
        <taxon>Bacillota</taxon>
        <taxon>Erysipelotrichia</taxon>
        <taxon>Erysipelotrichales</taxon>
        <taxon>Coprobacillaceae</taxon>
        <taxon>Eggerthia</taxon>
    </lineage>
</organism>
<evidence type="ECO:0000259" key="7">
    <source>
        <dbReference type="Pfam" id="PF10035"/>
    </source>
</evidence>
<sequence length="290" mass="32323">MKITIKQIIHNKTLISWLCVLIASFIMAININTFVNSGNLIPGGITGLSLLTQRTLARFFNISIPYSFINIILNTLPAIIGFKMISKRFTFYSVIVIVLTSFLVDFLPSHRITSDPLLICLFGGLLNGLGISIALFGKASSGGTDFIAVYLNRRYNISAWNLILGYNIVILLAGGILFGVEASLYSIVFQFVCTQVISTFNRANKKVTMLIITNHPELIEHKLMEATHHGITKWQATGVHEEKIRTMLYTVVSADEVGMVSYIVRENDDHAFINILESSAIKGRFYQDPL</sequence>
<dbReference type="RefSeq" id="WP_004801225.1">
    <property type="nucleotide sequence ID" value="NZ_KB446646.1"/>
</dbReference>
<dbReference type="PANTHER" id="PTHR33545:SF5">
    <property type="entry name" value="UPF0750 MEMBRANE PROTEIN YITT"/>
    <property type="match status" value="1"/>
</dbReference>
<feature type="transmembrane region" description="Helical" evidence="6">
    <location>
        <begin position="55"/>
        <end position="82"/>
    </location>
</feature>